<sequence>MHDTHSLTPDTPLQIYSLTPSPMNLLLTRPTLTTKIFTPSPLNFLLMLPPPSLDPPSLYHNLHSLTPEFPTDTPPPLTRRPTLHLLHQPLPQRHTPRQL</sequence>
<proteinExistence type="predicted"/>
<keyword evidence="3" id="KW-1185">Reference proteome</keyword>
<feature type="region of interest" description="Disordered" evidence="1">
    <location>
        <begin position="64"/>
        <end position="99"/>
    </location>
</feature>
<comment type="caution">
    <text evidence="2">The sequence shown here is derived from an EMBL/GenBank/DDBJ whole genome shotgun (WGS) entry which is preliminary data.</text>
</comment>
<dbReference type="Proteomes" id="UP001286313">
    <property type="component" value="Unassembled WGS sequence"/>
</dbReference>
<evidence type="ECO:0000256" key="1">
    <source>
        <dbReference type="SAM" id="MobiDB-lite"/>
    </source>
</evidence>
<organism evidence="2 3">
    <name type="scientific">Petrolisthes cinctipes</name>
    <name type="common">Flat porcelain crab</name>
    <dbReference type="NCBI Taxonomy" id="88211"/>
    <lineage>
        <taxon>Eukaryota</taxon>
        <taxon>Metazoa</taxon>
        <taxon>Ecdysozoa</taxon>
        <taxon>Arthropoda</taxon>
        <taxon>Crustacea</taxon>
        <taxon>Multicrustacea</taxon>
        <taxon>Malacostraca</taxon>
        <taxon>Eumalacostraca</taxon>
        <taxon>Eucarida</taxon>
        <taxon>Decapoda</taxon>
        <taxon>Pleocyemata</taxon>
        <taxon>Anomura</taxon>
        <taxon>Galatheoidea</taxon>
        <taxon>Porcellanidae</taxon>
        <taxon>Petrolisthes</taxon>
    </lineage>
</organism>
<evidence type="ECO:0000313" key="2">
    <source>
        <dbReference type="EMBL" id="KAK3885254.1"/>
    </source>
</evidence>
<feature type="compositionally biased region" description="Low complexity" evidence="1">
    <location>
        <begin position="79"/>
        <end position="93"/>
    </location>
</feature>
<gene>
    <name evidence="2" type="ORF">Pcinc_010498</name>
</gene>
<accession>A0AAE1G2N5</accession>
<dbReference type="AlphaFoldDB" id="A0AAE1G2N5"/>
<reference evidence="2" key="1">
    <citation type="submission" date="2023-10" db="EMBL/GenBank/DDBJ databases">
        <title>Genome assemblies of two species of porcelain crab, Petrolisthes cinctipes and Petrolisthes manimaculis (Anomura: Porcellanidae).</title>
        <authorList>
            <person name="Angst P."/>
        </authorList>
    </citation>
    <scope>NUCLEOTIDE SEQUENCE</scope>
    <source>
        <strain evidence="2">PB745_01</strain>
        <tissue evidence="2">Gill</tissue>
    </source>
</reference>
<name>A0AAE1G2N5_PETCI</name>
<evidence type="ECO:0000313" key="3">
    <source>
        <dbReference type="Proteomes" id="UP001286313"/>
    </source>
</evidence>
<dbReference type="EMBL" id="JAWQEG010000817">
    <property type="protein sequence ID" value="KAK3885254.1"/>
    <property type="molecule type" value="Genomic_DNA"/>
</dbReference>
<protein>
    <submittedName>
        <fullName evidence="2">Uncharacterized protein</fullName>
    </submittedName>
</protein>